<organism evidence="2 3">
    <name type="scientific">Thermomonospora umbrina</name>
    <dbReference type="NCBI Taxonomy" id="111806"/>
    <lineage>
        <taxon>Bacteria</taxon>
        <taxon>Bacillati</taxon>
        <taxon>Actinomycetota</taxon>
        <taxon>Actinomycetes</taxon>
        <taxon>Streptosporangiales</taxon>
        <taxon>Thermomonosporaceae</taxon>
        <taxon>Thermomonospora</taxon>
    </lineage>
</organism>
<reference evidence="2 3" key="1">
    <citation type="submission" date="2018-08" db="EMBL/GenBank/DDBJ databases">
        <title>Sequencing the genomes of 1000 actinobacteria strains.</title>
        <authorList>
            <person name="Klenk H.-P."/>
        </authorList>
    </citation>
    <scope>NUCLEOTIDE SEQUENCE [LARGE SCALE GENOMIC DNA]</scope>
    <source>
        <strain evidence="2 3">DSM 43927</strain>
    </source>
</reference>
<comment type="caution">
    <text evidence="2">The sequence shown here is derived from an EMBL/GenBank/DDBJ whole genome shotgun (WGS) entry which is preliminary data.</text>
</comment>
<dbReference type="InterPro" id="IPR027417">
    <property type="entry name" value="P-loop_NTPase"/>
</dbReference>
<accession>A0A3D9T6J7</accession>
<keyword evidence="3" id="KW-1185">Reference proteome</keyword>
<proteinExistence type="predicted"/>
<evidence type="ECO:0000313" key="2">
    <source>
        <dbReference type="EMBL" id="REE99391.1"/>
    </source>
</evidence>
<dbReference type="EMBL" id="QTTT01000001">
    <property type="protein sequence ID" value="REE99391.1"/>
    <property type="molecule type" value="Genomic_DNA"/>
</dbReference>
<dbReference type="SUPFAM" id="SSF52540">
    <property type="entry name" value="P-loop containing nucleoside triphosphate hydrolases"/>
    <property type="match status" value="1"/>
</dbReference>
<name>A0A3D9T6J7_9ACTN</name>
<gene>
    <name evidence="2" type="ORF">DFJ69_4903</name>
</gene>
<evidence type="ECO:0000313" key="3">
    <source>
        <dbReference type="Proteomes" id="UP000256661"/>
    </source>
</evidence>
<sequence>MRTIGDRLYRARRRRFVGRDAELKTFRRALEAEVPPFAVMFVHGPGGVGKTALLNAMAALAREAGHATVLLDTRSVDLTRTVRPEPAGERGVLLLDSYERLIAIDDWVREEYLPGLPAGTLVVIGGREPPRPEWVSDHGWRELLLTVPLGNLGPDDGAALLREENVPERLHGHVLRATHGHPLALRLLVDVLSQRGDTGDLAGIDLAEAPDVVRLLLDRFLEGVPTPRHRRALEVCAHALVTTEELLRAALDDDHDPGGLFAWMRTLSFVEERPEGLCPHDLAREVFDADLRWRDGTAHQRLHRRIGDHLVHRLRTSTGAAQRRVLTELTFLRRANPAVRDLVDWSKPACHHTDDMRPEDRADLLAMTERHEGPESAKLAAFWMDRQPEAFVVARGPRGEPAGYGCRLRLDLASPQDVQADPGTRAMWEYARRRRPPAPGEEVAVKRFFVDRERHQRPRSAAGIAIVALLHRRLTSTRLGWDLIGAYSDADAQRDLFRFNGYHRAEEADFVVGGVRHYVYARDFRVGGIDAWLDLLAESETRTGPAAAVPEPSPLAAMSRMEFTSAVRRGLRDLHRPDVLAGNPLNAARTALRHDGGLAGLLREAAESLRSDSRNLKAYRAVDRTYLHPAGTQERAAEVLGLPFSTYRRHLTTGVQRIVDTIWREEMHGLRPPSP</sequence>
<protein>
    <submittedName>
        <fullName evidence="2">AAA ATPase-like protein</fullName>
    </submittedName>
</protein>
<dbReference type="Gene3D" id="3.40.50.300">
    <property type="entry name" value="P-loop containing nucleotide triphosphate hydrolases"/>
    <property type="match status" value="1"/>
</dbReference>
<evidence type="ECO:0000259" key="1">
    <source>
        <dbReference type="Pfam" id="PF13191"/>
    </source>
</evidence>
<feature type="domain" description="Orc1-like AAA ATPase" evidence="1">
    <location>
        <begin position="15"/>
        <end position="184"/>
    </location>
</feature>
<dbReference type="Proteomes" id="UP000256661">
    <property type="component" value="Unassembled WGS sequence"/>
</dbReference>
<dbReference type="Pfam" id="PF13191">
    <property type="entry name" value="AAA_16"/>
    <property type="match status" value="1"/>
</dbReference>
<dbReference type="InterPro" id="IPR041664">
    <property type="entry name" value="AAA_16"/>
</dbReference>
<dbReference type="AlphaFoldDB" id="A0A3D9T6J7"/>